<protein>
    <recommendedName>
        <fullName evidence="4">Rad21/Rec8-like protein N-terminal domain-containing protein</fullName>
    </recommendedName>
</protein>
<feature type="compositionally biased region" description="Low complexity" evidence="3">
    <location>
        <begin position="879"/>
        <end position="890"/>
    </location>
</feature>
<name>A0A8J4LY65_9CHLO</name>
<dbReference type="GO" id="GO:0005634">
    <property type="term" value="C:nucleus"/>
    <property type="evidence" value="ECO:0007669"/>
    <property type="project" value="UniProtKB-SubCell"/>
</dbReference>
<evidence type="ECO:0000313" key="6">
    <source>
        <dbReference type="Proteomes" id="UP000722791"/>
    </source>
</evidence>
<feature type="region of interest" description="Disordered" evidence="3">
    <location>
        <begin position="60"/>
        <end position="89"/>
    </location>
</feature>
<feature type="domain" description="Rad21/Rec8-like protein N-terminal" evidence="4">
    <location>
        <begin position="1"/>
        <end position="132"/>
    </location>
</feature>
<dbReference type="GO" id="GO:0003682">
    <property type="term" value="F:chromatin binding"/>
    <property type="evidence" value="ECO:0007669"/>
    <property type="project" value="TreeGrafter"/>
</dbReference>
<feature type="region of interest" description="Disordered" evidence="3">
    <location>
        <begin position="1012"/>
        <end position="1043"/>
    </location>
</feature>
<comment type="caution">
    <text evidence="5">The sequence shown here is derived from an EMBL/GenBank/DDBJ whole genome shotgun (WGS) entry which is preliminary data.</text>
</comment>
<feature type="compositionally biased region" description="Low complexity" evidence="3">
    <location>
        <begin position="1029"/>
        <end position="1038"/>
    </location>
</feature>
<sequence>MFYAAQLVSRDGPLQVLWVAATLDRQLNRQVVDGTAIPRMVEVYLAPDAPAGIFSTGTSSAGLGGRSARKDKGGRGRGGGGGGHAGSSADAAPLALRLSGQLLLGVCRIYSRKVVYLLEDCEKALMILKNMRPNEAPLAYGTPDHQEDSEARGPQSSLRASDDSDSRRVMAMRTRRRGAGIDAGAPPAAEAGRSNPMPIKLIMPFDEEEILLEAAGSQQLQAKGSLELLLGATCNSQNSREGGPRDRGGFEVVATPYGAGTPHATRQAPWSGPWTSAVGAAGDTGGGGGGLFSAPQCTGAAGDDPHAYFEVPDHFEFDLYEHELEALRADGHDVGGGGQHAQPAVTTTAATIAAVAVAAAVAVTDPAPAEALDQPTSTPRKTNRNSMRIADPGQEGEDDHEEEEEREGEGVEEEKAAAVEGDKEDDAQYQEGTGRREPHSGDLLEPSSTERSAGAPSVIAAPSTAAATESGGREGREEEDEEGIQPNSTSSVAAGVEIAVPSCDALQYGMHDGANSVGGEPEQLDTNEYTPVPDQQIDHCKTPAADELPGCSSEDPETLPAAKRVGTTVADRDAMDTLEYDPASGLPTQPRFGIAVATTTTAEVTDTGEPAACGNGEGGGDAAKPFSPPPPPPTPKPRRAAALRAQAALAATADDDSEGGRVSKRSRALGSSGLTGGGTPLRADGGRTRVEHGDGGKGVTLDVDREGHIHVTLPTHVVRELLQDRTPLLDTGRRDAALHRSTTGLATCNGGSWLGCQIHRGCRLKRSLFNHHLDRSHPHNEHSHHPHLLHLHRHQRYRQIHRGRGAARAVGGWVLMDQPLDVAAGPSSIPGPALAPVLQHLFRYLAGRTGDSYCEQLPGREHEQAQRHKTKVQGENGVAGPSSPAPTSSGIKRTRASGSSSSNEADGPAVGQECAEAAAAGVTTGGCLGSVHPVSCRTSIHASESLMPADTVTATANSSGAADCGLSPLAASGGGGGVTASVSAAGTGNAALGYDIQDIDDRAQIVDLADCDEAGPSEPTSVGIEGHGQQQQQQRQQQPAGKGNRVEYLQAGEGGDEEENDSQEDEDTRLLVEDAGALSGMPLCTNNEVGAMDREEVEQLPDGSKADPRWQMAADGFTARTQAMLQTLQAMVAGAYSERTLRDANRKSAKRRRLDAEVAAVPGDDGNVLQVTTAAELLRTVAPVVHPAAAMACRQTTATPSDAPNRDISGAIDSRSGGDGTGVATSYSRMAAARTFYDLLVLSNRGYISLRTTSAAMDAITSADTASPSTSEGGADGDCIGPEQLVVVARPRLLARG</sequence>
<organism evidence="5 6">
    <name type="scientific">Volvox reticuliferus</name>
    <dbReference type="NCBI Taxonomy" id="1737510"/>
    <lineage>
        <taxon>Eukaryota</taxon>
        <taxon>Viridiplantae</taxon>
        <taxon>Chlorophyta</taxon>
        <taxon>core chlorophytes</taxon>
        <taxon>Chlorophyceae</taxon>
        <taxon>CS clade</taxon>
        <taxon>Chlamydomonadales</taxon>
        <taxon>Volvocaceae</taxon>
        <taxon>Volvox</taxon>
    </lineage>
</organism>
<feature type="region of interest" description="Disordered" evidence="3">
    <location>
        <begin position="138"/>
        <end position="168"/>
    </location>
</feature>
<feature type="region of interest" description="Disordered" evidence="3">
    <location>
        <begin position="511"/>
        <end position="570"/>
    </location>
</feature>
<dbReference type="GO" id="GO:0007062">
    <property type="term" value="P:sister chromatid cohesion"/>
    <property type="evidence" value="ECO:0007669"/>
    <property type="project" value="InterPro"/>
</dbReference>
<feature type="compositionally biased region" description="Basic and acidic residues" evidence="3">
    <location>
        <begin position="684"/>
        <end position="695"/>
    </location>
</feature>
<feature type="compositionally biased region" description="Pro residues" evidence="3">
    <location>
        <begin position="626"/>
        <end position="635"/>
    </location>
</feature>
<feature type="compositionally biased region" description="Polar residues" evidence="3">
    <location>
        <begin position="374"/>
        <end position="386"/>
    </location>
</feature>
<feature type="region of interest" description="Disordered" evidence="3">
    <location>
        <begin position="601"/>
        <end position="701"/>
    </location>
</feature>
<evidence type="ECO:0000256" key="2">
    <source>
        <dbReference type="ARBA" id="ARBA00023242"/>
    </source>
</evidence>
<dbReference type="GO" id="GO:0008278">
    <property type="term" value="C:cohesin complex"/>
    <property type="evidence" value="ECO:0007669"/>
    <property type="project" value="InterPro"/>
</dbReference>
<feature type="compositionally biased region" description="Low complexity" evidence="3">
    <location>
        <begin position="642"/>
        <end position="652"/>
    </location>
</feature>
<keyword evidence="2" id="KW-0539">Nucleus</keyword>
<feature type="region of interest" description="Disordered" evidence="3">
    <location>
        <begin position="859"/>
        <end position="908"/>
    </location>
</feature>
<comment type="subcellular location">
    <subcellularLocation>
        <location evidence="1">Nucleus</location>
    </subcellularLocation>
</comment>
<feature type="region of interest" description="Disordered" evidence="3">
    <location>
        <begin position="368"/>
        <end position="496"/>
    </location>
</feature>
<evidence type="ECO:0000256" key="1">
    <source>
        <dbReference type="ARBA" id="ARBA00004123"/>
    </source>
</evidence>
<feature type="compositionally biased region" description="Gly residues" evidence="3">
    <location>
        <begin position="76"/>
        <end position="85"/>
    </location>
</feature>
<feature type="compositionally biased region" description="Basic and acidic residues" evidence="3">
    <location>
        <begin position="433"/>
        <end position="442"/>
    </location>
</feature>
<evidence type="ECO:0000256" key="3">
    <source>
        <dbReference type="SAM" id="MobiDB-lite"/>
    </source>
</evidence>
<proteinExistence type="predicted"/>
<feature type="region of interest" description="Disordered" evidence="3">
    <location>
        <begin position="1195"/>
        <end position="1220"/>
    </location>
</feature>
<dbReference type="PANTHER" id="PTHR12585">
    <property type="entry name" value="SCC1 / RAD21 FAMILY MEMBER"/>
    <property type="match status" value="1"/>
</dbReference>
<dbReference type="EMBL" id="BNCQ01000068">
    <property type="protein sequence ID" value="GIM15667.1"/>
    <property type="molecule type" value="Genomic_DNA"/>
</dbReference>
<accession>A0A8J4LY65</accession>
<reference evidence="5" key="1">
    <citation type="journal article" date="2021" name="Proc. Natl. Acad. Sci. U.S.A.">
        <title>Three genomes in the algal genus Volvox reveal the fate of a haploid sex-determining region after a transition to homothallism.</title>
        <authorList>
            <person name="Yamamoto K."/>
            <person name="Hamaji T."/>
            <person name="Kawai-Toyooka H."/>
            <person name="Matsuzaki R."/>
            <person name="Takahashi F."/>
            <person name="Nishimura Y."/>
            <person name="Kawachi M."/>
            <person name="Noguchi H."/>
            <person name="Minakuchi Y."/>
            <person name="Umen J.G."/>
            <person name="Toyoda A."/>
            <person name="Nozaki H."/>
        </authorList>
    </citation>
    <scope>NUCLEOTIDE SEQUENCE</scope>
    <source>
        <strain evidence="5">NIES-3785</strain>
    </source>
</reference>
<dbReference type="Proteomes" id="UP000722791">
    <property type="component" value="Unassembled WGS sequence"/>
</dbReference>
<dbReference type="InterPro" id="IPR039781">
    <property type="entry name" value="Rad21/Rec8-like"/>
</dbReference>
<evidence type="ECO:0000313" key="5">
    <source>
        <dbReference type="EMBL" id="GIM15667.1"/>
    </source>
</evidence>
<feature type="compositionally biased region" description="Acidic residues" evidence="3">
    <location>
        <begin position="394"/>
        <end position="412"/>
    </location>
</feature>
<dbReference type="Pfam" id="PF04825">
    <property type="entry name" value="Rad21_Rec8_N"/>
    <property type="match status" value="1"/>
</dbReference>
<gene>
    <name evidence="5" type="ORF">Vretimale_18416</name>
</gene>
<dbReference type="InterPro" id="IPR006910">
    <property type="entry name" value="Rad21_Rec8_N"/>
</dbReference>
<evidence type="ECO:0000259" key="4">
    <source>
        <dbReference type="Pfam" id="PF04825"/>
    </source>
</evidence>
<dbReference type="PANTHER" id="PTHR12585:SF69">
    <property type="entry name" value="FI11703P"/>
    <property type="match status" value="1"/>
</dbReference>
<dbReference type="GO" id="GO:1990414">
    <property type="term" value="P:replication-born double-strand break repair via sister chromatid exchange"/>
    <property type="evidence" value="ECO:0007669"/>
    <property type="project" value="TreeGrafter"/>
</dbReference>